<dbReference type="Pfam" id="PF01580">
    <property type="entry name" value="FtsK_SpoIIIE"/>
    <property type="match status" value="3"/>
</dbReference>
<feature type="domain" description="FtsK" evidence="12">
    <location>
        <begin position="816"/>
        <end position="1012"/>
    </location>
</feature>
<evidence type="ECO:0000256" key="7">
    <source>
        <dbReference type="ARBA" id="ARBA00022989"/>
    </source>
</evidence>
<dbReference type="SMART" id="SM00382">
    <property type="entry name" value="AAA"/>
    <property type="match status" value="3"/>
</dbReference>
<comment type="caution">
    <text evidence="13">The sequence shown here is derived from an EMBL/GenBank/DDBJ whole genome shotgun (WGS) entry which is preliminary data.</text>
</comment>
<dbReference type="PANTHER" id="PTHR22683:SF1">
    <property type="entry name" value="TYPE VII SECRETION SYSTEM PROTEIN ESSC"/>
    <property type="match status" value="1"/>
</dbReference>
<feature type="binding site" evidence="9">
    <location>
        <begin position="486"/>
        <end position="493"/>
    </location>
    <ligand>
        <name>ATP</name>
        <dbReference type="ChEBI" id="CHEBI:30616"/>
    </ligand>
</feature>
<dbReference type="InterPro" id="IPR023837">
    <property type="entry name" value="EccCb-like_Actinobacteria"/>
</dbReference>
<keyword evidence="14" id="KW-1185">Reference proteome</keyword>
<evidence type="ECO:0000256" key="3">
    <source>
        <dbReference type="ARBA" id="ARBA00022692"/>
    </source>
</evidence>
<evidence type="ECO:0000313" key="14">
    <source>
        <dbReference type="Proteomes" id="UP001595947"/>
    </source>
</evidence>
<feature type="transmembrane region" description="Helical" evidence="11">
    <location>
        <begin position="41"/>
        <end position="60"/>
    </location>
</feature>
<dbReference type="Gene3D" id="3.40.50.300">
    <property type="entry name" value="P-loop containing nucleotide triphosphate hydrolases"/>
    <property type="match status" value="4"/>
</dbReference>
<comment type="subcellular location">
    <subcellularLocation>
        <location evidence="1">Cell membrane</location>
        <topology evidence="1">Multi-pass membrane protein</topology>
    </subcellularLocation>
</comment>
<evidence type="ECO:0000259" key="12">
    <source>
        <dbReference type="PROSITE" id="PS50901"/>
    </source>
</evidence>
<protein>
    <submittedName>
        <fullName evidence="13">Type VII secretion protein EccCb</fullName>
    </submittedName>
</protein>
<evidence type="ECO:0000256" key="4">
    <source>
        <dbReference type="ARBA" id="ARBA00022737"/>
    </source>
</evidence>
<dbReference type="Proteomes" id="UP001595947">
    <property type="component" value="Unassembled WGS sequence"/>
</dbReference>
<dbReference type="InterPro" id="IPR002543">
    <property type="entry name" value="FtsK_dom"/>
</dbReference>
<keyword evidence="8 11" id="KW-0472">Membrane</keyword>
<accession>A0ABV9YNM0</accession>
<reference evidence="14" key="1">
    <citation type="journal article" date="2019" name="Int. J. Syst. Evol. Microbiol.">
        <title>The Global Catalogue of Microorganisms (GCM) 10K type strain sequencing project: providing services to taxonomists for standard genome sequencing and annotation.</title>
        <authorList>
            <consortium name="The Broad Institute Genomics Platform"/>
            <consortium name="The Broad Institute Genome Sequencing Center for Infectious Disease"/>
            <person name="Wu L."/>
            <person name="Ma J."/>
        </authorList>
    </citation>
    <scope>NUCLEOTIDE SEQUENCE [LARGE SCALE GENOMIC DNA]</scope>
    <source>
        <strain evidence="14">CGMCC 4.7093</strain>
    </source>
</reference>
<dbReference type="InterPro" id="IPR050206">
    <property type="entry name" value="FtsK/SpoIIIE/SftA"/>
</dbReference>
<evidence type="ECO:0000256" key="1">
    <source>
        <dbReference type="ARBA" id="ARBA00004651"/>
    </source>
</evidence>
<feature type="binding site" evidence="9">
    <location>
        <begin position="834"/>
        <end position="841"/>
    </location>
    <ligand>
        <name>ATP</name>
        <dbReference type="ChEBI" id="CHEBI:30616"/>
    </ligand>
</feature>
<dbReference type="InterPro" id="IPR023836">
    <property type="entry name" value="EccCa-like_Actinobacteria"/>
</dbReference>
<dbReference type="NCBIfam" id="TIGR03925">
    <property type="entry name" value="T7SS_EccC_b"/>
    <property type="match status" value="1"/>
</dbReference>
<feature type="region of interest" description="Disordered" evidence="10">
    <location>
        <begin position="9"/>
        <end position="35"/>
    </location>
</feature>
<evidence type="ECO:0000256" key="9">
    <source>
        <dbReference type="PROSITE-ProRule" id="PRU00289"/>
    </source>
</evidence>
<evidence type="ECO:0000256" key="8">
    <source>
        <dbReference type="ARBA" id="ARBA00023136"/>
    </source>
</evidence>
<keyword evidence="5 9" id="KW-0547">Nucleotide-binding</keyword>
<proteinExistence type="predicted"/>
<dbReference type="EMBL" id="JBHSIV010000020">
    <property type="protein sequence ID" value="MFC5064201.1"/>
    <property type="molecule type" value="Genomic_DNA"/>
</dbReference>
<dbReference type="InterPro" id="IPR003593">
    <property type="entry name" value="AAA+_ATPase"/>
</dbReference>
<evidence type="ECO:0000256" key="2">
    <source>
        <dbReference type="ARBA" id="ARBA00022475"/>
    </source>
</evidence>
<feature type="domain" description="FtsK" evidence="12">
    <location>
        <begin position="1096"/>
        <end position="1282"/>
    </location>
</feature>
<feature type="binding site" evidence="9">
    <location>
        <begin position="1115"/>
        <end position="1122"/>
    </location>
    <ligand>
        <name>ATP</name>
        <dbReference type="ChEBI" id="CHEBI:30616"/>
    </ligand>
</feature>
<dbReference type="PROSITE" id="PS50901">
    <property type="entry name" value="FTSK"/>
    <property type="match status" value="3"/>
</dbReference>
<evidence type="ECO:0000256" key="11">
    <source>
        <dbReference type="SAM" id="Phobius"/>
    </source>
</evidence>
<evidence type="ECO:0000256" key="6">
    <source>
        <dbReference type="ARBA" id="ARBA00022840"/>
    </source>
</evidence>
<name>A0ABV9YNM0_9PSEU</name>
<dbReference type="InterPro" id="IPR027417">
    <property type="entry name" value="P-loop_NTPase"/>
</dbReference>
<dbReference type="RefSeq" id="WP_378037548.1">
    <property type="nucleotide sequence ID" value="NZ_JBHSIV010000020.1"/>
</dbReference>
<dbReference type="PANTHER" id="PTHR22683">
    <property type="entry name" value="SPORULATION PROTEIN RELATED"/>
    <property type="match status" value="1"/>
</dbReference>
<evidence type="ECO:0000256" key="10">
    <source>
        <dbReference type="SAM" id="MobiDB-lite"/>
    </source>
</evidence>
<dbReference type="NCBIfam" id="TIGR03924">
    <property type="entry name" value="T7SS_EccC_a"/>
    <property type="match status" value="1"/>
</dbReference>
<organism evidence="13 14">
    <name type="scientific">Actinomycetospora atypica</name>
    <dbReference type="NCBI Taxonomy" id="1290095"/>
    <lineage>
        <taxon>Bacteria</taxon>
        <taxon>Bacillati</taxon>
        <taxon>Actinomycetota</taxon>
        <taxon>Actinomycetes</taxon>
        <taxon>Pseudonocardiales</taxon>
        <taxon>Pseudonocardiaceae</taxon>
        <taxon>Actinomycetospora</taxon>
    </lineage>
</organism>
<feature type="transmembrane region" description="Helical" evidence="11">
    <location>
        <begin position="65"/>
        <end position="86"/>
    </location>
</feature>
<keyword evidence="6 9" id="KW-0067">ATP-binding</keyword>
<keyword evidence="7 11" id="KW-1133">Transmembrane helix</keyword>
<gene>
    <name evidence="13" type="primary">eccCb</name>
    <name evidence="13" type="ORF">ACFPBZ_18405</name>
</gene>
<evidence type="ECO:0000313" key="13">
    <source>
        <dbReference type="EMBL" id="MFC5064201.1"/>
    </source>
</evidence>
<evidence type="ECO:0000256" key="5">
    <source>
        <dbReference type="ARBA" id="ARBA00022741"/>
    </source>
</evidence>
<sequence>MAMNDILVHRPPRGGPVRPTPRPVRLADPPASGGGGPTAPWTYALVPLLGSGGILVFAIVNRNPVYFLAGGIFVLGALGMGLMMILQTRGRSAEQGTDTRLRYGAHLAEVRAALRSAGEDQRRVAEEQHPDPPLLLGFPERAERLWERRPDDPDFGWLRVGRARVPGIAAPELPDARPDEPRDPGTEAAARRLVERLGPVPEVPVAVPVRGAVAVVGDPARARALVRAMVAQLAALHAPDDVRLAICCPDEAARAAWEWAKWLPHARHPSGGGPDGTGLMVAEDPPALLRLLAAELDRRRRGARPGTVPTTAGPALVVVVDGPLPVPDPLGELAGLGVGTVHVLTDPLDRPAHTDVTVHVGSDAAIEVRRGRDGSPPAHLAALTTLDRLVPDVLGLAEAETLARRLTPLRLSRRAGRTALAEVSGLADLLGVDDVAVLDPARTWARRSEQELLRVPLGVDADGVPVELDLKESALSGMGPHGLVVGATGSGKSELLRTLVTGLVATHPPDDLALVLVDYKGGATFAGMAGLPHLAGSITDLEDDPETVERFGDALRSELRRREQLLRDAGLTGIREHRRLRLSGGGTAEAPLPHLLVIVDEFSELLAAQPDFIDLFVQVGRVGRSLGVHLLLATQRLEEGRLRGLDSHLSYRLALRTFSAAESRTVIGNSDAFDLPPVPGSAYLKVDTSVYRRLRVATVSAPYVEPSTTRTARPRARVFRAFDGRGGADDDAAMPALGLDLSDPGRRSTLDVVVDRLATAAPAVHQVWLPPLPAALPLSAVLARPALTAGRGLLASRPGPLAIPLGTVDRPDRQAREPLVVDLSGPGGHLGIVGAPRTGKSTALRTLVTAAALTHTPDELSVYAIDLGGGSLAALEAWPHVGGVAGRHRPEVVRRLVAQLETLVGERERWFAEHGLESVERLRRPDEPGVEVAVAAAPGPGTDVLLLVDDWAALRAEFEDLEPRLTALATRGLGYGLHLVVAAGRWWDMRPALRDALGTRIELRLGDSADSVIDRRAARTVPATPGRALVGAGFRAQLALPVLTDGAGRTEDAATTARRVAAAWAGDGAPPVRMLPSLVPLADLPAGTIGLREHDLAPLPLDLLGGRDPHLLVLGDPGSGRTAALRAVVAALCAAHPPEELRVLVVDYRRTLLDAVPPEHLSVYLGSAPAAERTLPVAAEKMAARLPGPEVTPARLRARAWWEGPHMLVVVDDHDLVATPGGDPLTALLDLLPQGRDIGLHVVLARSAAGAAGGMLQPVPRRLRELGGPGLLLSGPREEGALLHGVRATDLPAGRAQYVTRRADPQLVQVGWVPEADG</sequence>
<keyword evidence="2" id="KW-1003">Cell membrane</keyword>
<keyword evidence="3 11" id="KW-0812">Transmembrane</keyword>
<feature type="domain" description="FtsK" evidence="12">
    <location>
        <begin position="463"/>
        <end position="664"/>
    </location>
</feature>
<dbReference type="SUPFAM" id="SSF52540">
    <property type="entry name" value="P-loop containing nucleoside triphosphate hydrolases"/>
    <property type="match status" value="3"/>
</dbReference>
<keyword evidence="4" id="KW-0677">Repeat</keyword>